<protein>
    <submittedName>
        <fullName evidence="2">Uncharacterized protein</fullName>
    </submittedName>
</protein>
<comment type="caution">
    <text evidence="2">The sequence shown here is derived from an EMBL/GenBank/DDBJ whole genome shotgun (WGS) entry which is preliminary data.</text>
</comment>
<dbReference type="EMBL" id="BPLQ01001079">
    <property type="protein sequence ID" value="GIX78252.1"/>
    <property type="molecule type" value="Genomic_DNA"/>
</dbReference>
<reference evidence="2 3" key="1">
    <citation type="submission" date="2021-06" db="EMBL/GenBank/DDBJ databases">
        <title>Caerostris darwini draft genome.</title>
        <authorList>
            <person name="Kono N."/>
            <person name="Arakawa K."/>
        </authorList>
    </citation>
    <scope>NUCLEOTIDE SEQUENCE [LARGE SCALE GENOMIC DNA]</scope>
</reference>
<evidence type="ECO:0000313" key="2">
    <source>
        <dbReference type="EMBL" id="GIX78252.1"/>
    </source>
</evidence>
<accession>A0AAV4N3U7</accession>
<dbReference type="AlphaFoldDB" id="A0AAV4N3U7"/>
<proteinExistence type="predicted"/>
<keyword evidence="3" id="KW-1185">Reference proteome</keyword>
<sequence>MQDQKCPNSSDNPERKKCSRCCCLFFVFSRAEACCGCELRLRERDTKMFGAELLFGSLVVNVLIGLTTLLLVYWYSIRNHDYWKKRGVAYVKPFPFVGSILDIMRKVSRDFESYHYFFFTITL</sequence>
<evidence type="ECO:0000256" key="1">
    <source>
        <dbReference type="SAM" id="Phobius"/>
    </source>
</evidence>
<keyword evidence="1" id="KW-0472">Membrane</keyword>
<keyword evidence="1" id="KW-0812">Transmembrane</keyword>
<feature type="transmembrane region" description="Helical" evidence="1">
    <location>
        <begin position="49"/>
        <end position="76"/>
    </location>
</feature>
<gene>
    <name evidence="2" type="primary">AVEN_173992_1</name>
    <name evidence="2" type="ORF">CDAR_509221</name>
</gene>
<organism evidence="2 3">
    <name type="scientific">Caerostris darwini</name>
    <dbReference type="NCBI Taxonomy" id="1538125"/>
    <lineage>
        <taxon>Eukaryota</taxon>
        <taxon>Metazoa</taxon>
        <taxon>Ecdysozoa</taxon>
        <taxon>Arthropoda</taxon>
        <taxon>Chelicerata</taxon>
        <taxon>Arachnida</taxon>
        <taxon>Araneae</taxon>
        <taxon>Araneomorphae</taxon>
        <taxon>Entelegynae</taxon>
        <taxon>Araneoidea</taxon>
        <taxon>Araneidae</taxon>
        <taxon>Caerostris</taxon>
    </lineage>
</organism>
<evidence type="ECO:0000313" key="3">
    <source>
        <dbReference type="Proteomes" id="UP001054837"/>
    </source>
</evidence>
<keyword evidence="1" id="KW-1133">Transmembrane helix</keyword>
<dbReference type="Proteomes" id="UP001054837">
    <property type="component" value="Unassembled WGS sequence"/>
</dbReference>
<name>A0AAV4N3U7_9ARAC</name>